<dbReference type="SUPFAM" id="SSF57850">
    <property type="entry name" value="RING/U-box"/>
    <property type="match status" value="1"/>
</dbReference>
<evidence type="ECO:0000313" key="8">
    <source>
        <dbReference type="Proteomes" id="UP001419268"/>
    </source>
</evidence>
<dbReference type="GO" id="GO:0016567">
    <property type="term" value="P:protein ubiquitination"/>
    <property type="evidence" value="ECO:0007669"/>
    <property type="project" value="UniProtKB-UniRule"/>
</dbReference>
<accession>A0AAP0KRF2</accession>
<dbReference type="Gene3D" id="3.30.40.10">
    <property type="entry name" value="Zinc/RING finger domain, C3HC4 (zinc finger)"/>
    <property type="match status" value="1"/>
</dbReference>
<dbReference type="PROSITE" id="PS51698">
    <property type="entry name" value="U_BOX"/>
    <property type="match status" value="1"/>
</dbReference>
<evidence type="ECO:0000256" key="1">
    <source>
        <dbReference type="ARBA" id="ARBA00000900"/>
    </source>
</evidence>
<evidence type="ECO:0000256" key="4">
    <source>
        <dbReference type="ARBA" id="ARBA00022786"/>
    </source>
</evidence>
<dbReference type="SUPFAM" id="SSF48371">
    <property type="entry name" value="ARM repeat"/>
    <property type="match status" value="1"/>
</dbReference>
<evidence type="ECO:0000256" key="5">
    <source>
        <dbReference type="RuleBase" id="RU369093"/>
    </source>
</evidence>
<keyword evidence="8" id="KW-1185">Reference proteome</keyword>
<gene>
    <name evidence="7" type="ORF">Scep_003434</name>
</gene>
<dbReference type="EC" id="2.3.2.27" evidence="5"/>
<name>A0AAP0KRF2_9MAGN</name>
<dbReference type="Proteomes" id="UP001419268">
    <property type="component" value="Unassembled WGS sequence"/>
</dbReference>
<dbReference type="EMBL" id="JBBNAG010000002">
    <property type="protein sequence ID" value="KAK9156860.1"/>
    <property type="molecule type" value="Genomic_DNA"/>
</dbReference>
<reference evidence="7 8" key="1">
    <citation type="submission" date="2024-01" db="EMBL/GenBank/DDBJ databases">
        <title>Genome assemblies of Stephania.</title>
        <authorList>
            <person name="Yang L."/>
        </authorList>
    </citation>
    <scope>NUCLEOTIDE SEQUENCE [LARGE SCALE GENOMIC DNA]</scope>
    <source>
        <strain evidence="7">JXDWG</strain>
        <tissue evidence="7">Leaf</tissue>
    </source>
</reference>
<proteinExistence type="predicted"/>
<dbReference type="AlphaFoldDB" id="A0AAP0KRF2"/>
<dbReference type="InterPro" id="IPR016024">
    <property type="entry name" value="ARM-type_fold"/>
</dbReference>
<dbReference type="InterPro" id="IPR045210">
    <property type="entry name" value="RING-Ubox_PUB"/>
</dbReference>
<evidence type="ECO:0000313" key="7">
    <source>
        <dbReference type="EMBL" id="KAK9156860.1"/>
    </source>
</evidence>
<keyword evidence="4 5" id="KW-0833">Ubl conjugation pathway</keyword>
<organism evidence="7 8">
    <name type="scientific">Stephania cephalantha</name>
    <dbReference type="NCBI Taxonomy" id="152367"/>
    <lineage>
        <taxon>Eukaryota</taxon>
        <taxon>Viridiplantae</taxon>
        <taxon>Streptophyta</taxon>
        <taxon>Embryophyta</taxon>
        <taxon>Tracheophyta</taxon>
        <taxon>Spermatophyta</taxon>
        <taxon>Magnoliopsida</taxon>
        <taxon>Ranunculales</taxon>
        <taxon>Menispermaceae</taxon>
        <taxon>Menispermoideae</taxon>
        <taxon>Cissampelideae</taxon>
        <taxon>Stephania</taxon>
    </lineage>
</organism>
<dbReference type="InterPro" id="IPR011989">
    <property type="entry name" value="ARM-like"/>
</dbReference>
<comment type="catalytic activity">
    <reaction evidence="1 5">
        <text>S-ubiquitinyl-[E2 ubiquitin-conjugating enzyme]-L-cysteine + [acceptor protein]-L-lysine = [E2 ubiquitin-conjugating enzyme]-L-cysteine + N(6)-ubiquitinyl-[acceptor protein]-L-lysine.</text>
        <dbReference type="EC" id="2.3.2.27"/>
    </reaction>
</comment>
<sequence>MNQTHLLCFDAMAAHIKINESPPSTSSSSQPQVEIPQFFICPISLQIMRDPVTLISGITYDRDSIDQWLSSPNNKDPKTILCPVTKQALPMDSDDLMIIMTPNHTLRRLIQSWCIANASNGVDPIPTPKPPLSKPALLSILQNLSSSCLESRVKSLNTLEMLARENEGNKRCMVGAGVAASVASIVIECYNGDSIDGLEHALNILYLIKVPFYEFNHLMAENVDFFDSIAWAVQKTSYNCNKESRAHHAVLIMKSVIEFASSAQLERLKQEFFESLKRVLRECLRDQTYDIVTLKAALQVLLESCGYGQNRVKIIKVGVVHDLIEIELSQLSGKFSDKRTSELTLGLLEKLCGCAEGRAEFMAHAAGVAVVSKRILRVSPMVNDLAVRILSWVCRFSGDGHDHDEVVQEMVRVGAVSKLCMILEAEGAASVKEKAREVIRLHSDVWSGSPCVSSYLLTRYPS</sequence>
<feature type="domain" description="U-box" evidence="6">
    <location>
        <begin position="34"/>
        <end position="120"/>
    </location>
</feature>
<dbReference type="InterPro" id="IPR013083">
    <property type="entry name" value="Znf_RING/FYVE/PHD"/>
</dbReference>
<evidence type="ECO:0000256" key="3">
    <source>
        <dbReference type="ARBA" id="ARBA00022679"/>
    </source>
</evidence>
<protein>
    <recommendedName>
        <fullName evidence="5 6">U-box domain-containing protein</fullName>
        <ecNumber evidence="5">2.3.2.27</ecNumber>
    </recommendedName>
    <alternativeName>
        <fullName evidence="5">RING-type E3 ubiquitin transferase PUB</fullName>
    </alternativeName>
</protein>
<dbReference type="Pfam" id="PF25598">
    <property type="entry name" value="ARM_PUB"/>
    <property type="match status" value="1"/>
</dbReference>
<dbReference type="GO" id="GO:0061630">
    <property type="term" value="F:ubiquitin protein ligase activity"/>
    <property type="evidence" value="ECO:0007669"/>
    <property type="project" value="UniProtKB-UniRule"/>
</dbReference>
<dbReference type="PANTHER" id="PTHR22849">
    <property type="entry name" value="WDSAM1 PROTEIN"/>
    <property type="match status" value="1"/>
</dbReference>
<dbReference type="PANTHER" id="PTHR22849:SF128">
    <property type="entry name" value="U-BOX DOMAIN-CONTAINING PROTEIN"/>
    <property type="match status" value="1"/>
</dbReference>
<dbReference type="InterPro" id="IPR003613">
    <property type="entry name" value="Ubox_domain"/>
</dbReference>
<keyword evidence="3 5" id="KW-0808">Transferase</keyword>
<evidence type="ECO:0000256" key="2">
    <source>
        <dbReference type="ARBA" id="ARBA00004906"/>
    </source>
</evidence>
<dbReference type="InterPro" id="IPR045185">
    <property type="entry name" value="PUB22/23/24-like"/>
</dbReference>
<dbReference type="InterPro" id="IPR058678">
    <property type="entry name" value="ARM_PUB"/>
</dbReference>
<dbReference type="SMART" id="SM00504">
    <property type="entry name" value="Ubox"/>
    <property type="match status" value="1"/>
</dbReference>
<dbReference type="CDD" id="cd16664">
    <property type="entry name" value="RING-Ubox_PUB"/>
    <property type="match status" value="1"/>
</dbReference>
<comment type="pathway">
    <text evidence="2 5">Protein modification; protein ubiquitination.</text>
</comment>
<comment type="caution">
    <text evidence="7">The sequence shown here is derived from an EMBL/GenBank/DDBJ whole genome shotgun (WGS) entry which is preliminary data.</text>
</comment>
<comment type="function">
    <text evidence="5">Functions as an E3 ubiquitin ligase.</text>
</comment>
<dbReference type="Pfam" id="PF04564">
    <property type="entry name" value="U-box"/>
    <property type="match status" value="1"/>
</dbReference>
<evidence type="ECO:0000259" key="6">
    <source>
        <dbReference type="PROSITE" id="PS51698"/>
    </source>
</evidence>
<dbReference type="Gene3D" id="1.25.10.10">
    <property type="entry name" value="Leucine-rich Repeat Variant"/>
    <property type="match status" value="1"/>
</dbReference>